<reference evidence="2 3" key="1">
    <citation type="submission" date="2023-09" db="EMBL/GenBank/DDBJ databases">
        <authorList>
            <person name="Rey-Velasco X."/>
        </authorList>
    </citation>
    <scope>NUCLEOTIDE SEQUENCE [LARGE SCALE GENOMIC DNA]</scope>
    <source>
        <strain evidence="2 3">F394</strain>
    </source>
</reference>
<dbReference type="SUPFAM" id="SSF55729">
    <property type="entry name" value="Acyl-CoA N-acyltransferases (Nat)"/>
    <property type="match status" value="1"/>
</dbReference>
<dbReference type="Gene3D" id="3.40.630.30">
    <property type="match status" value="1"/>
</dbReference>
<sequence length="205" mass="22124">MEPTVEPFVLRLTLDDGRPVALRPVVPEDRERLAQGFAELSEESRRLRFLGSVSTLSDAALRYLTEVDHVDHVAWGALDLTDPDAPGFGVGRWIRLQSEPDVAEFSVTVLDTAQGLGVGKLLLAVLAVAAEPLGVRTLRGLVGRENDRMTTWLRRLGATTRSDGQDLVMDVPVPVDAAHSRSAATFTQTCGAIRNARGGETGKGK</sequence>
<feature type="domain" description="N-acetyltransferase" evidence="1">
    <location>
        <begin position="20"/>
        <end position="174"/>
    </location>
</feature>
<accession>A0ABU3BU89</accession>
<dbReference type="EMBL" id="JAVRHT010000040">
    <property type="protein sequence ID" value="MDT0632845.1"/>
    <property type="molecule type" value="Genomic_DNA"/>
</dbReference>
<dbReference type="InterPro" id="IPR000182">
    <property type="entry name" value="GNAT_dom"/>
</dbReference>
<dbReference type="Proteomes" id="UP001267426">
    <property type="component" value="Unassembled WGS sequence"/>
</dbReference>
<name>A0ABU3BU89_9BACT</name>
<dbReference type="PROSITE" id="PS51186">
    <property type="entry name" value="GNAT"/>
    <property type="match status" value="1"/>
</dbReference>
<evidence type="ECO:0000259" key="1">
    <source>
        <dbReference type="PROSITE" id="PS51186"/>
    </source>
</evidence>
<keyword evidence="3" id="KW-1185">Reference proteome</keyword>
<comment type="caution">
    <text evidence="2">The sequence shown here is derived from an EMBL/GenBank/DDBJ whole genome shotgun (WGS) entry which is preliminary data.</text>
</comment>
<proteinExistence type="predicted"/>
<dbReference type="RefSeq" id="WP_311665143.1">
    <property type="nucleotide sequence ID" value="NZ_JAVRHT010000040.1"/>
</dbReference>
<dbReference type="InterPro" id="IPR016181">
    <property type="entry name" value="Acyl_CoA_acyltransferase"/>
</dbReference>
<evidence type="ECO:0000313" key="3">
    <source>
        <dbReference type="Proteomes" id="UP001267426"/>
    </source>
</evidence>
<evidence type="ECO:0000313" key="2">
    <source>
        <dbReference type="EMBL" id="MDT0632845.1"/>
    </source>
</evidence>
<organism evidence="2 3">
    <name type="scientific">Rubrivirga litoralis</name>
    <dbReference type="NCBI Taxonomy" id="3075598"/>
    <lineage>
        <taxon>Bacteria</taxon>
        <taxon>Pseudomonadati</taxon>
        <taxon>Rhodothermota</taxon>
        <taxon>Rhodothermia</taxon>
        <taxon>Rhodothermales</taxon>
        <taxon>Rubricoccaceae</taxon>
        <taxon>Rubrivirga</taxon>
    </lineage>
</organism>
<protein>
    <recommendedName>
        <fullName evidence="1">N-acetyltransferase domain-containing protein</fullName>
    </recommendedName>
</protein>
<gene>
    <name evidence="2" type="ORF">RM540_13885</name>
</gene>